<reference evidence="1" key="1">
    <citation type="submission" date="2022-04" db="EMBL/GenBank/DDBJ databases">
        <title>Genome of the entomopathogenic fungus Entomophthora muscae.</title>
        <authorList>
            <person name="Elya C."/>
            <person name="Lovett B.R."/>
            <person name="Lee E."/>
            <person name="Macias A.M."/>
            <person name="Hajek A.E."/>
            <person name="De Bivort B.L."/>
            <person name="Kasson M.T."/>
            <person name="De Fine Licht H.H."/>
            <person name="Stajich J.E."/>
        </authorList>
    </citation>
    <scope>NUCLEOTIDE SEQUENCE</scope>
    <source>
        <strain evidence="1">Berkeley</strain>
    </source>
</reference>
<gene>
    <name evidence="1" type="ORF">DSO57_1033703</name>
</gene>
<accession>A0ACC2RQW3</accession>
<evidence type="ECO:0000313" key="1">
    <source>
        <dbReference type="EMBL" id="KAJ9052477.1"/>
    </source>
</evidence>
<name>A0ACC2RQW3_9FUNG</name>
<evidence type="ECO:0000313" key="2">
    <source>
        <dbReference type="Proteomes" id="UP001165960"/>
    </source>
</evidence>
<dbReference type="Proteomes" id="UP001165960">
    <property type="component" value="Unassembled WGS sequence"/>
</dbReference>
<protein>
    <submittedName>
        <fullName evidence="1">Uncharacterized protein</fullName>
    </submittedName>
</protein>
<keyword evidence="2" id="KW-1185">Reference proteome</keyword>
<proteinExistence type="predicted"/>
<dbReference type="EMBL" id="QTSX02006659">
    <property type="protein sequence ID" value="KAJ9052477.1"/>
    <property type="molecule type" value="Genomic_DNA"/>
</dbReference>
<sequence>MGPGLLLNVHVESFQELYPARLVPGQVVLERFNMNIQYKRGHFSMDQRPFPNSTSKPQGKNRLDPDWPLLSAPNQDKKASCPGITNITKKMSSKTSTFSPMYTAPYIKK</sequence>
<comment type="caution">
    <text evidence="1">The sequence shown here is derived from an EMBL/GenBank/DDBJ whole genome shotgun (WGS) entry which is preliminary data.</text>
</comment>
<organism evidence="1 2">
    <name type="scientific">Entomophthora muscae</name>
    <dbReference type="NCBI Taxonomy" id="34485"/>
    <lineage>
        <taxon>Eukaryota</taxon>
        <taxon>Fungi</taxon>
        <taxon>Fungi incertae sedis</taxon>
        <taxon>Zoopagomycota</taxon>
        <taxon>Entomophthoromycotina</taxon>
        <taxon>Entomophthoromycetes</taxon>
        <taxon>Entomophthorales</taxon>
        <taxon>Entomophthoraceae</taxon>
        <taxon>Entomophthora</taxon>
    </lineage>
</organism>